<organism evidence="2 3">
    <name type="scientific">Mucilaginibacter limnophilus</name>
    <dbReference type="NCBI Taxonomy" id="1932778"/>
    <lineage>
        <taxon>Bacteria</taxon>
        <taxon>Pseudomonadati</taxon>
        <taxon>Bacteroidota</taxon>
        <taxon>Sphingobacteriia</taxon>
        <taxon>Sphingobacteriales</taxon>
        <taxon>Sphingobacteriaceae</taxon>
        <taxon>Mucilaginibacter</taxon>
    </lineage>
</organism>
<reference evidence="2 3" key="1">
    <citation type="submission" date="2019-01" db="EMBL/GenBank/DDBJ databases">
        <authorList>
            <person name="Chen W.-M."/>
        </authorList>
    </citation>
    <scope>NUCLEOTIDE SEQUENCE [LARGE SCALE GENOMIC DNA]</scope>
    <source>
        <strain evidence="2 3">YBJ-36</strain>
    </source>
</reference>
<name>A0A437MU91_9SPHI</name>
<feature type="chain" id="PRO_5019000543" description="Lipoprotein" evidence="1">
    <location>
        <begin position="21"/>
        <end position="162"/>
    </location>
</feature>
<dbReference type="AlphaFoldDB" id="A0A437MU91"/>
<dbReference type="RefSeq" id="WP_127703583.1">
    <property type="nucleotide sequence ID" value="NZ_SACK01000002.1"/>
</dbReference>
<evidence type="ECO:0008006" key="4">
    <source>
        <dbReference type="Google" id="ProtNLM"/>
    </source>
</evidence>
<feature type="signal peptide" evidence="1">
    <location>
        <begin position="1"/>
        <end position="20"/>
    </location>
</feature>
<dbReference type="EMBL" id="SACK01000002">
    <property type="protein sequence ID" value="RVU01207.1"/>
    <property type="molecule type" value="Genomic_DNA"/>
</dbReference>
<comment type="caution">
    <text evidence="2">The sequence shown here is derived from an EMBL/GenBank/DDBJ whole genome shotgun (WGS) entry which is preliminary data.</text>
</comment>
<keyword evidence="1" id="KW-0732">Signal</keyword>
<sequence length="162" mass="17889">MNLRQSFTTLILSLFISACADKNDCINNLQEDPEIGKHAGNFTRIANAIIGKRVEVITAFTKKHPEDTSEIYGSIAVWKGYLKPDSLTNQALNSLDKPGVGISYVPALSEIRYQLHRYECSDSIMLHAVTNKGAVFPGKVKIIPLGSGWTYMIHKEVMAGGY</sequence>
<evidence type="ECO:0000313" key="2">
    <source>
        <dbReference type="EMBL" id="RVU01207.1"/>
    </source>
</evidence>
<protein>
    <recommendedName>
        <fullName evidence="4">Lipoprotein</fullName>
    </recommendedName>
</protein>
<evidence type="ECO:0000313" key="3">
    <source>
        <dbReference type="Proteomes" id="UP000282759"/>
    </source>
</evidence>
<evidence type="ECO:0000256" key="1">
    <source>
        <dbReference type="SAM" id="SignalP"/>
    </source>
</evidence>
<dbReference type="PROSITE" id="PS51257">
    <property type="entry name" value="PROKAR_LIPOPROTEIN"/>
    <property type="match status" value="1"/>
</dbReference>
<keyword evidence="3" id="KW-1185">Reference proteome</keyword>
<accession>A0A437MU91</accession>
<dbReference type="Proteomes" id="UP000282759">
    <property type="component" value="Unassembled WGS sequence"/>
</dbReference>
<proteinExistence type="predicted"/>
<gene>
    <name evidence="2" type="ORF">EOD41_04370</name>
</gene>